<keyword evidence="1" id="KW-0472">Membrane</keyword>
<comment type="caution">
    <text evidence="2">The sequence shown here is derived from an EMBL/GenBank/DDBJ whole genome shotgun (WGS) entry which is preliminary data.</text>
</comment>
<name>A0AAN9QJ44_CANGL</name>
<keyword evidence="1" id="KW-1133">Transmembrane helix</keyword>
<feature type="transmembrane region" description="Helical" evidence="1">
    <location>
        <begin position="34"/>
        <end position="53"/>
    </location>
</feature>
<organism evidence="2 3">
    <name type="scientific">Canavalia gladiata</name>
    <name type="common">Sword bean</name>
    <name type="synonym">Dolichos gladiatus</name>
    <dbReference type="NCBI Taxonomy" id="3824"/>
    <lineage>
        <taxon>Eukaryota</taxon>
        <taxon>Viridiplantae</taxon>
        <taxon>Streptophyta</taxon>
        <taxon>Embryophyta</taxon>
        <taxon>Tracheophyta</taxon>
        <taxon>Spermatophyta</taxon>
        <taxon>Magnoliopsida</taxon>
        <taxon>eudicotyledons</taxon>
        <taxon>Gunneridae</taxon>
        <taxon>Pentapetalae</taxon>
        <taxon>rosids</taxon>
        <taxon>fabids</taxon>
        <taxon>Fabales</taxon>
        <taxon>Fabaceae</taxon>
        <taxon>Papilionoideae</taxon>
        <taxon>50 kb inversion clade</taxon>
        <taxon>NPAAA clade</taxon>
        <taxon>indigoferoid/millettioid clade</taxon>
        <taxon>Phaseoleae</taxon>
        <taxon>Canavalia</taxon>
    </lineage>
</organism>
<proteinExistence type="predicted"/>
<sequence>MSFSSPQVESRAQFSPIPQHTEIEAREERFDWDGLVILIRLALVGILLIGLALRRQPTLDPIPPKFFLDSLHIPNFKVSEGEVSATWDLILTISNVMNCSNVNILRLDAKMNYKENETLAVITTIMPQYELQSHVFLVEGEERKRVHLKLSTTGWEENQPVVNDTVVQAIAEDMRQGVTSFSLHMSAVGEVELDDGWVETFTMHPRCSDLEVKFVAGNHKGEAATLIDRKPRECVGLTEWAHARDLL</sequence>
<keyword evidence="3" id="KW-1185">Reference proteome</keyword>
<evidence type="ECO:0000313" key="3">
    <source>
        <dbReference type="Proteomes" id="UP001367508"/>
    </source>
</evidence>
<accession>A0AAN9QJ44</accession>
<dbReference type="EMBL" id="JAYMYQ010000004">
    <property type="protein sequence ID" value="KAK7337307.1"/>
    <property type="molecule type" value="Genomic_DNA"/>
</dbReference>
<dbReference type="AlphaFoldDB" id="A0AAN9QJ44"/>
<gene>
    <name evidence="2" type="ORF">VNO77_17873</name>
</gene>
<evidence type="ECO:0000256" key="1">
    <source>
        <dbReference type="SAM" id="Phobius"/>
    </source>
</evidence>
<protein>
    <submittedName>
        <fullName evidence="2">Uncharacterized protein</fullName>
    </submittedName>
</protein>
<keyword evidence="1" id="KW-0812">Transmembrane</keyword>
<dbReference type="Proteomes" id="UP001367508">
    <property type="component" value="Unassembled WGS sequence"/>
</dbReference>
<reference evidence="2 3" key="1">
    <citation type="submission" date="2024-01" db="EMBL/GenBank/DDBJ databases">
        <title>The genomes of 5 underutilized Papilionoideae crops provide insights into root nodulation and disease resistanc.</title>
        <authorList>
            <person name="Jiang F."/>
        </authorList>
    </citation>
    <scope>NUCLEOTIDE SEQUENCE [LARGE SCALE GENOMIC DNA]</scope>
    <source>
        <strain evidence="2">LVBAO_FW01</strain>
        <tissue evidence="2">Leaves</tissue>
    </source>
</reference>
<evidence type="ECO:0000313" key="2">
    <source>
        <dbReference type="EMBL" id="KAK7337307.1"/>
    </source>
</evidence>